<evidence type="ECO:0000256" key="1">
    <source>
        <dbReference type="ARBA" id="ARBA00006422"/>
    </source>
</evidence>
<feature type="binding site" evidence="11 13">
    <location>
        <position position="263"/>
    </location>
    <ligand>
        <name>[2Fe-2S] cluster</name>
        <dbReference type="ChEBI" id="CHEBI:190135"/>
    </ligand>
</feature>
<keyword evidence="10 11" id="KW-0411">Iron-sulfur</keyword>
<dbReference type="AlphaFoldDB" id="A0A174KI30"/>
<dbReference type="InterPro" id="IPR050353">
    <property type="entry name" value="PyrK_electron_transfer"/>
</dbReference>
<keyword evidence="7 11" id="KW-0665">Pyrimidine biosynthesis</keyword>
<dbReference type="UniPathway" id="UPA00070">
    <property type="reaction ID" value="UER00945"/>
</dbReference>
<comment type="function">
    <text evidence="11">Responsible for channeling the electrons from the oxidation of dihydroorotate from the FMN redox center in the PyrD type B subunit to the ultimate electron acceptor NAD(+).</text>
</comment>
<evidence type="ECO:0000313" key="16">
    <source>
        <dbReference type="Proteomes" id="UP000095517"/>
    </source>
</evidence>
<evidence type="ECO:0000259" key="14">
    <source>
        <dbReference type="PROSITE" id="PS51384"/>
    </source>
</evidence>
<comment type="caution">
    <text evidence="11">Lacks conserved residue(s) required for the propagation of feature annotation.</text>
</comment>
<dbReference type="PRINTS" id="PR00409">
    <property type="entry name" value="PHDIOXRDTASE"/>
</dbReference>
<keyword evidence="5 11" id="KW-0479">Metal-binding</keyword>
<dbReference type="Pfam" id="PF00175">
    <property type="entry name" value="NAD_binding_1"/>
    <property type="match status" value="1"/>
</dbReference>
<comment type="pathway">
    <text evidence="11">Pyrimidine metabolism; UMP biosynthesis via de novo pathway; orotate from (S)-dihydroorotate (NAD(+) route): step 1/1.</text>
</comment>
<feature type="binding site" evidence="11 13">
    <location>
        <position position="248"/>
    </location>
    <ligand>
        <name>[2Fe-2S] cluster</name>
        <dbReference type="ChEBI" id="CHEBI:190135"/>
    </ligand>
</feature>
<dbReference type="EMBL" id="CYZH01000029">
    <property type="protein sequence ID" value="CUP09877.1"/>
    <property type="molecule type" value="Genomic_DNA"/>
</dbReference>
<dbReference type="Gene3D" id="2.40.30.10">
    <property type="entry name" value="Translation factors"/>
    <property type="match status" value="1"/>
</dbReference>
<evidence type="ECO:0000256" key="4">
    <source>
        <dbReference type="ARBA" id="ARBA00022714"/>
    </source>
</evidence>
<evidence type="ECO:0000256" key="12">
    <source>
        <dbReference type="PIRSR" id="PIRSR006816-1"/>
    </source>
</evidence>
<organism evidence="15 16">
    <name type="scientific">Bacteroides finegoldii</name>
    <dbReference type="NCBI Taxonomy" id="338188"/>
    <lineage>
        <taxon>Bacteria</taxon>
        <taxon>Pseudomonadati</taxon>
        <taxon>Bacteroidota</taxon>
        <taxon>Bacteroidia</taxon>
        <taxon>Bacteroidales</taxon>
        <taxon>Bacteroidaceae</taxon>
        <taxon>Bacteroides</taxon>
    </lineage>
</organism>
<evidence type="ECO:0000256" key="6">
    <source>
        <dbReference type="ARBA" id="ARBA00022827"/>
    </source>
</evidence>
<dbReference type="SUPFAM" id="SSF63380">
    <property type="entry name" value="Riboflavin synthase domain-like"/>
    <property type="match status" value="1"/>
</dbReference>
<dbReference type="GO" id="GO:0016491">
    <property type="term" value="F:oxidoreductase activity"/>
    <property type="evidence" value="ECO:0007669"/>
    <property type="project" value="InterPro"/>
</dbReference>
<dbReference type="PIRSF" id="PIRSF006816">
    <property type="entry name" value="Cyc3_hyd_g"/>
    <property type="match status" value="1"/>
</dbReference>
<feature type="binding site" evidence="11 13">
    <location>
        <position position="251"/>
    </location>
    <ligand>
        <name>[2Fe-2S] cluster</name>
        <dbReference type="ChEBI" id="CHEBI:190135"/>
    </ligand>
</feature>
<dbReference type="Pfam" id="PF10418">
    <property type="entry name" value="DHODB_Fe-S_bind"/>
    <property type="match status" value="1"/>
</dbReference>
<evidence type="ECO:0000256" key="3">
    <source>
        <dbReference type="ARBA" id="ARBA00022630"/>
    </source>
</evidence>
<dbReference type="GO" id="GO:0051537">
    <property type="term" value="F:2 iron, 2 sulfur cluster binding"/>
    <property type="evidence" value="ECO:0007669"/>
    <property type="project" value="UniProtKB-KW"/>
</dbReference>
<keyword evidence="9 11" id="KW-0408">Iron</keyword>
<evidence type="ECO:0000256" key="7">
    <source>
        <dbReference type="ARBA" id="ARBA00022975"/>
    </source>
</evidence>
<keyword evidence="8 11" id="KW-0249">Electron transport</keyword>
<evidence type="ECO:0000256" key="10">
    <source>
        <dbReference type="ARBA" id="ARBA00023014"/>
    </source>
</evidence>
<name>A0A174KI30_9BACE</name>
<comment type="subunit">
    <text evidence="11">Heterotetramer of 2 PyrK and 2 PyrD type B subunits.</text>
</comment>
<dbReference type="PANTHER" id="PTHR43513:SF3">
    <property type="entry name" value="DIHYDROOROTATE DEHYDROGENASE B (NAD(+)), ELECTRON TRANSFER SUBUNIT-RELATED"/>
    <property type="match status" value="1"/>
</dbReference>
<comment type="cofactor">
    <cofactor evidence="11">
        <name>[2Fe-2S] cluster</name>
        <dbReference type="ChEBI" id="CHEBI:190135"/>
    </cofactor>
    <text evidence="11">Binds 1 [2Fe-2S] cluster per subunit.</text>
</comment>
<dbReference type="GO" id="GO:0046872">
    <property type="term" value="F:metal ion binding"/>
    <property type="evidence" value="ECO:0007669"/>
    <property type="project" value="UniProtKB-KW"/>
</dbReference>
<gene>
    <name evidence="11 15" type="primary">pyrK</name>
    <name evidence="15" type="ORF">ERS852397_03495</name>
</gene>
<dbReference type="InterPro" id="IPR017927">
    <property type="entry name" value="FAD-bd_FR_type"/>
</dbReference>
<comment type="cofactor">
    <cofactor evidence="13">
        <name>[2Fe-2S] cluster</name>
        <dbReference type="ChEBI" id="CHEBI:190135"/>
    </cofactor>
    <text evidence="13">Binds 1 [2Fe-2S] cluster per subunit.</text>
</comment>
<dbReference type="InterPro" id="IPR037117">
    <property type="entry name" value="Dihydroorotate_DH_ele_sf"/>
</dbReference>
<evidence type="ECO:0000256" key="9">
    <source>
        <dbReference type="ARBA" id="ARBA00023004"/>
    </source>
</evidence>
<dbReference type="SUPFAM" id="SSF52343">
    <property type="entry name" value="Ferredoxin reductase-like, C-terminal NADP-linked domain"/>
    <property type="match status" value="1"/>
</dbReference>
<dbReference type="Proteomes" id="UP000095517">
    <property type="component" value="Unassembled WGS sequence"/>
</dbReference>
<dbReference type="GO" id="GO:0044205">
    <property type="term" value="P:'de novo' UMP biosynthetic process"/>
    <property type="evidence" value="ECO:0007669"/>
    <property type="project" value="UniProtKB-UniRule"/>
</dbReference>
<dbReference type="InterPro" id="IPR019480">
    <property type="entry name" value="Dihydroorotate_DH_Fe-S-bd"/>
</dbReference>
<dbReference type="InterPro" id="IPR012165">
    <property type="entry name" value="Cyt_c3_hydrogenase_gsu"/>
</dbReference>
<proteinExistence type="inferred from homology"/>
<feature type="binding site" evidence="11 12">
    <location>
        <begin position="74"/>
        <end position="77"/>
    </location>
    <ligand>
        <name>FAD</name>
        <dbReference type="ChEBI" id="CHEBI:57692"/>
    </ligand>
</feature>
<dbReference type="InterPro" id="IPR017938">
    <property type="entry name" value="Riboflavin_synthase-like_b-brl"/>
</dbReference>
<feature type="binding site" evidence="11 12">
    <location>
        <begin position="98"/>
        <end position="99"/>
    </location>
    <ligand>
        <name>FAD</name>
        <dbReference type="ChEBI" id="CHEBI:57692"/>
    </ligand>
</feature>
<dbReference type="STRING" id="338188.ERS852397_03495"/>
<keyword evidence="3 11" id="KW-0285">Flavoprotein</keyword>
<evidence type="ECO:0000256" key="13">
    <source>
        <dbReference type="PIRSR" id="PIRSR006816-2"/>
    </source>
</evidence>
<feature type="binding site" evidence="12">
    <location>
        <begin position="91"/>
        <end position="93"/>
    </location>
    <ligand>
        <name>FAD</name>
        <dbReference type="ChEBI" id="CHEBI:57692"/>
    </ligand>
</feature>
<comment type="cofactor">
    <cofactor evidence="11 12">
        <name>FAD</name>
        <dbReference type="ChEBI" id="CHEBI:57692"/>
    </cofactor>
    <text evidence="11 12">Binds 1 FAD per subunit.</text>
</comment>
<keyword evidence="6 11" id="KW-0274">FAD</keyword>
<dbReference type="InterPro" id="IPR039261">
    <property type="entry name" value="FNR_nucleotide-bd"/>
</dbReference>
<dbReference type="CDD" id="cd06218">
    <property type="entry name" value="DHOD_e_trans"/>
    <property type="match status" value="1"/>
</dbReference>
<feature type="binding site" evidence="11 13">
    <location>
        <position position="243"/>
    </location>
    <ligand>
        <name>[2Fe-2S] cluster</name>
        <dbReference type="ChEBI" id="CHEBI:190135"/>
    </ligand>
</feature>
<evidence type="ECO:0000256" key="11">
    <source>
        <dbReference type="HAMAP-Rule" id="MF_01211"/>
    </source>
</evidence>
<dbReference type="InterPro" id="IPR023455">
    <property type="entry name" value="Dihydroorotate_DHASE_ETsu"/>
</dbReference>
<dbReference type="InterPro" id="IPR001433">
    <property type="entry name" value="OxRdtase_FAD/NAD-bd"/>
</dbReference>
<evidence type="ECO:0000313" key="15">
    <source>
        <dbReference type="EMBL" id="CUP09877.1"/>
    </source>
</evidence>
<dbReference type="Gene3D" id="2.10.240.10">
    <property type="entry name" value="Dihydroorotate dehydrogenase, electron transfer subunit"/>
    <property type="match status" value="1"/>
</dbReference>
<dbReference type="PANTHER" id="PTHR43513">
    <property type="entry name" value="DIHYDROOROTATE DEHYDROGENASE B (NAD(+)), ELECTRON TRANSFER SUBUNIT"/>
    <property type="match status" value="1"/>
</dbReference>
<evidence type="ECO:0000256" key="8">
    <source>
        <dbReference type="ARBA" id="ARBA00022982"/>
    </source>
</evidence>
<dbReference type="PROSITE" id="PS51384">
    <property type="entry name" value="FAD_FR"/>
    <property type="match status" value="1"/>
</dbReference>
<keyword evidence="4 11" id="KW-0001">2Fe-2S</keyword>
<accession>A0A174KI30</accession>
<keyword evidence="2 11" id="KW-0813">Transport</keyword>
<reference evidence="15 16" key="1">
    <citation type="submission" date="2015-09" db="EMBL/GenBank/DDBJ databases">
        <authorList>
            <consortium name="Pathogen Informatics"/>
        </authorList>
    </citation>
    <scope>NUCLEOTIDE SEQUENCE [LARGE SCALE GENOMIC DNA]</scope>
    <source>
        <strain evidence="15 16">2789STDY5608840</strain>
    </source>
</reference>
<dbReference type="GO" id="GO:0050660">
    <property type="term" value="F:flavin adenine dinucleotide binding"/>
    <property type="evidence" value="ECO:0007669"/>
    <property type="project" value="InterPro"/>
</dbReference>
<dbReference type="HAMAP" id="MF_01211">
    <property type="entry name" value="DHODB_Fe_S_bind"/>
    <property type="match status" value="1"/>
</dbReference>
<dbReference type="GO" id="GO:0009055">
    <property type="term" value="F:electron transfer activity"/>
    <property type="evidence" value="ECO:0007669"/>
    <property type="project" value="UniProtKB-UniRule"/>
</dbReference>
<evidence type="ECO:0000256" key="5">
    <source>
        <dbReference type="ARBA" id="ARBA00022723"/>
    </source>
</evidence>
<feature type="domain" description="FAD-binding FR-type" evidence="14">
    <location>
        <begin position="23"/>
        <end position="123"/>
    </location>
</feature>
<comment type="similarity">
    <text evidence="1 11">Belongs to the PyrK family.</text>
</comment>
<evidence type="ECO:0000256" key="2">
    <source>
        <dbReference type="ARBA" id="ARBA00022448"/>
    </source>
</evidence>
<dbReference type="Gene3D" id="3.40.50.80">
    <property type="entry name" value="Nucleotide-binding domain of ferredoxin-NADP reductase (FNR) module"/>
    <property type="match status" value="1"/>
</dbReference>
<protein>
    <recommendedName>
        <fullName evidence="11">Dihydroorotate dehydrogenase B (NAD(+)), electron transfer subunit</fullName>
    </recommendedName>
    <alternativeName>
        <fullName evidence="11">Dihydroorotate oxidase B, electron transfer subunit</fullName>
    </alternativeName>
</protein>
<sequence>MSKFLYLCTRNTNLYFLYPYMKKFILDLTVTENIKLHTNYVLLKLTSPSLLPEMLPGQFAELRVDGSPTTFLRRPISINFVDKQRNEVWFLIQLVGDGTRRLAEVKSGDVINTVLPLGNGYTMPRNASDKLLLVGGGVGTAPMLFLGEQLAKNGHKPTFLLGARSDKDLLQLEEFAKYGEVYTTTEDGSYGEKGYVTQHSILGKVQFEQIYTCGPKPMMMAVAKYAKSNQIECEVSLENTMACGIGACLCCVENTTEGHLCVCKEGPVFNIKKLLWQI</sequence>